<comment type="caution">
    <text evidence="2">The sequence shown here is derived from an EMBL/GenBank/DDBJ whole genome shotgun (WGS) entry which is preliminary data.</text>
</comment>
<reference evidence="2 3" key="1">
    <citation type="journal article" date="2021" name="Sci. Rep.">
        <title>The distribution of antibiotic resistance genes in chicken gut microbiota commensals.</title>
        <authorList>
            <person name="Juricova H."/>
            <person name="Matiasovicova J."/>
            <person name="Kubasova T."/>
            <person name="Cejkova D."/>
            <person name="Rychlik I."/>
        </authorList>
    </citation>
    <scope>NUCLEOTIDE SEQUENCE [LARGE SCALE GENOMIC DNA]</scope>
    <source>
        <strain evidence="2 3">An829</strain>
    </source>
</reference>
<evidence type="ECO:0008006" key="4">
    <source>
        <dbReference type="Google" id="ProtNLM"/>
    </source>
</evidence>
<proteinExistence type="predicted"/>
<evidence type="ECO:0000256" key="1">
    <source>
        <dbReference type="SAM" id="SignalP"/>
    </source>
</evidence>
<keyword evidence="1" id="KW-0732">Signal</keyword>
<dbReference type="Proteomes" id="UP000715095">
    <property type="component" value="Unassembled WGS sequence"/>
</dbReference>
<protein>
    <recommendedName>
        <fullName evidence="4">DUF4136 domain-containing protein</fullName>
    </recommendedName>
</protein>
<dbReference type="EMBL" id="JACJJC010000015">
    <property type="protein sequence ID" value="MBM6704652.1"/>
    <property type="molecule type" value="Genomic_DNA"/>
</dbReference>
<evidence type="ECO:0000313" key="2">
    <source>
        <dbReference type="EMBL" id="MBM6704652.1"/>
    </source>
</evidence>
<feature type="chain" id="PRO_5046384981" description="DUF4136 domain-containing protein" evidence="1">
    <location>
        <begin position="35"/>
        <end position="191"/>
    </location>
</feature>
<accession>A0ABS2DU40</accession>
<sequence>MDHDFCHRTLKCSTRVRAAALCALATLLSLSGCAGDPQTFSYYSRDDALPAATASGLPEPGSTVCLASAGGYPAALDVFLRRALTDRGYRVVMEAPRSGVCRFQVLMTARAGANPGELPQWMSLDFRDLYTGETQHADWRRSEVRPAFIRTHSALSPSDGSALIAGPYGDPAMIVTNLVDQLFPTPTAAKK</sequence>
<feature type="signal peptide" evidence="1">
    <location>
        <begin position="1"/>
        <end position="34"/>
    </location>
</feature>
<dbReference type="RefSeq" id="WP_205103779.1">
    <property type="nucleotide sequence ID" value="NZ_JACJJC010000015.1"/>
</dbReference>
<evidence type="ECO:0000313" key="3">
    <source>
        <dbReference type="Proteomes" id="UP000715095"/>
    </source>
</evidence>
<gene>
    <name evidence="2" type="ORF">H6A60_09180</name>
</gene>
<organism evidence="2 3">
    <name type="scientific">Sutterella massiliensis</name>
    <dbReference type="NCBI Taxonomy" id="1816689"/>
    <lineage>
        <taxon>Bacteria</taxon>
        <taxon>Pseudomonadati</taxon>
        <taxon>Pseudomonadota</taxon>
        <taxon>Betaproteobacteria</taxon>
        <taxon>Burkholderiales</taxon>
        <taxon>Sutterellaceae</taxon>
        <taxon>Sutterella</taxon>
    </lineage>
</organism>
<name>A0ABS2DU40_9BURK</name>
<keyword evidence="3" id="KW-1185">Reference proteome</keyword>